<reference evidence="3" key="1">
    <citation type="submission" date="2014-02" db="EMBL/GenBank/DDBJ databases">
        <authorList>
            <person name="Genoscope - CEA"/>
        </authorList>
    </citation>
    <scope>NUCLEOTIDE SEQUENCE</scope>
    <source>
        <strain evidence="3">LS3</strain>
    </source>
</reference>
<dbReference type="PANTHER" id="PTHR10984:SF81">
    <property type="entry name" value="ER-DERIVED VESICLES PROTEIN ERV41"/>
    <property type="match status" value="1"/>
</dbReference>
<keyword evidence="1" id="KW-0813">Transport</keyword>
<dbReference type="Pfam" id="PF07970">
    <property type="entry name" value="COPIIcoated_ERV"/>
    <property type="match status" value="1"/>
</dbReference>
<dbReference type="GO" id="GO:0005789">
    <property type="term" value="C:endoplasmic reticulum membrane"/>
    <property type="evidence" value="ECO:0007669"/>
    <property type="project" value="UniProtKB-SubCell"/>
</dbReference>
<evidence type="ECO:0000259" key="2">
    <source>
        <dbReference type="Pfam" id="PF07970"/>
    </source>
</evidence>
<dbReference type="GO" id="GO:0030134">
    <property type="term" value="C:COPII-coated ER to Golgi transport vesicle"/>
    <property type="evidence" value="ECO:0007669"/>
    <property type="project" value="TreeGrafter"/>
</dbReference>
<accession>A0A060T3G9</accession>
<dbReference type="PANTHER" id="PTHR10984">
    <property type="entry name" value="ENDOPLASMIC RETICULUM-GOLGI INTERMEDIATE COMPARTMENT PROTEIN"/>
    <property type="match status" value="1"/>
</dbReference>
<comment type="similarity">
    <text evidence="1">Belongs to the ERGIC family.</text>
</comment>
<dbReference type="GO" id="GO:0033116">
    <property type="term" value="C:endoplasmic reticulum-Golgi intermediate compartment membrane"/>
    <property type="evidence" value="ECO:0007669"/>
    <property type="project" value="UniProtKB-SubCell"/>
</dbReference>
<dbReference type="GO" id="GO:0000139">
    <property type="term" value="C:Golgi membrane"/>
    <property type="evidence" value="ECO:0007669"/>
    <property type="project" value="UniProtKB-SubCell"/>
</dbReference>
<dbReference type="GO" id="GO:0006890">
    <property type="term" value="P:retrograde vesicle-mediated transport, Golgi to endoplasmic reticulum"/>
    <property type="evidence" value="ECO:0007669"/>
    <property type="project" value="TreeGrafter"/>
</dbReference>
<gene>
    <name evidence="3" type="ORF">GNLVRS02_ARAD1C40304g</name>
</gene>
<dbReference type="InterPro" id="IPR045888">
    <property type="entry name" value="Erv"/>
</dbReference>
<name>A0A060T3G9_BLAAD</name>
<dbReference type="InterPro" id="IPR012936">
    <property type="entry name" value="Erv_C"/>
</dbReference>
<keyword evidence="1" id="KW-0333">Golgi apparatus</keyword>
<evidence type="ECO:0000313" key="3">
    <source>
        <dbReference type="EMBL" id="CDP35650.1"/>
    </source>
</evidence>
<protein>
    <recommendedName>
        <fullName evidence="1">Endoplasmic reticulum-Golgi intermediate compartment protein</fullName>
    </recommendedName>
</protein>
<dbReference type="GO" id="GO:0006888">
    <property type="term" value="P:endoplasmic reticulum to Golgi vesicle-mediated transport"/>
    <property type="evidence" value="ECO:0007669"/>
    <property type="project" value="UniProtKB-UniRule"/>
</dbReference>
<sequence length="256" mass="28946">MPCQGVTVHVVDQSGDRLLAHELLTFEPADFDSSAAHLLTESEGYDDMRGVMKKARRSKMRAHKTPVDGNACRIYGSIPVTRVRGDLHITAKGYGYRDRRVLRPEQLNFTHIIDEFSFGTYYPKLVNPLDGTVVVAENSLEHIKYFLSVVRTKYRSYSTGYTVDTNQYAVTEMKGVTNQGRLSHPPGLFFKYDMEPIALDITDRRLPFSQWLVRSVNIIGGVIVCTGSLYRLFEAACGKVLRQSRVKSGMLDKLEE</sequence>
<feature type="domain" description="Endoplasmic reticulum vesicle transporter C-terminal" evidence="2">
    <location>
        <begin position="63"/>
        <end position="227"/>
    </location>
</feature>
<reference evidence="3" key="2">
    <citation type="submission" date="2014-06" db="EMBL/GenBank/DDBJ databases">
        <title>The complete genome of Blastobotrys (Arxula) adeninivorans LS3 - a yeast of biotechnological interest.</title>
        <authorList>
            <person name="Kunze G."/>
            <person name="Gaillardin C."/>
            <person name="Czernicka M."/>
            <person name="Durrens P."/>
            <person name="Martin T."/>
            <person name="Boer E."/>
            <person name="Gabaldon T."/>
            <person name="Cruz J."/>
            <person name="Talla E."/>
            <person name="Marck C."/>
            <person name="Goffeau A."/>
            <person name="Barbe V."/>
            <person name="Baret P."/>
            <person name="Baronian K."/>
            <person name="Beier S."/>
            <person name="Bleykasten C."/>
            <person name="Bode R."/>
            <person name="Casaregola S."/>
            <person name="Despons L."/>
            <person name="Fairhead C."/>
            <person name="Giersberg M."/>
            <person name="Gierski P."/>
            <person name="Hahnel U."/>
            <person name="Hartmann A."/>
            <person name="Jankowska D."/>
            <person name="Jubin C."/>
            <person name="Jung P."/>
            <person name="Lafontaine I."/>
            <person name="Leh-Louis V."/>
            <person name="Lemaire M."/>
            <person name="Marcet-Houben M."/>
            <person name="Mascher M."/>
            <person name="Morel G."/>
            <person name="Richard G.-F."/>
            <person name="Riechen J."/>
            <person name="Sacerdot C."/>
            <person name="Sarkar A."/>
            <person name="Savel G."/>
            <person name="Schacherer J."/>
            <person name="Sherman D."/>
            <person name="Straub M.-L."/>
            <person name="Stein N."/>
            <person name="Thierry A."/>
            <person name="Trautwein-Schult A."/>
            <person name="Westhof E."/>
            <person name="Worch S."/>
            <person name="Dujon B."/>
            <person name="Souciet J.-L."/>
            <person name="Wincker P."/>
            <person name="Scholz U."/>
            <person name="Neuveglise N."/>
        </authorList>
    </citation>
    <scope>NUCLEOTIDE SEQUENCE</scope>
    <source>
        <strain evidence="3">LS3</strain>
    </source>
</reference>
<keyword evidence="1" id="KW-0931">ER-Golgi transport</keyword>
<comment type="function">
    <text evidence="1">Plays a role in transport between endoplasmic reticulum and Golgi.</text>
</comment>
<organism evidence="3">
    <name type="scientific">Blastobotrys adeninivorans</name>
    <name type="common">Yeast</name>
    <name type="synonym">Arxula adeninivorans</name>
    <dbReference type="NCBI Taxonomy" id="409370"/>
    <lineage>
        <taxon>Eukaryota</taxon>
        <taxon>Fungi</taxon>
        <taxon>Dikarya</taxon>
        <taxon>Ascomycota</taxon>
        <taxon>Saccharomycotina</taxon>
        <taxon>Dipodascomycetes</taxon>
        <taxon>Dipodascales</taxon>
        <taxon>Trichomonascaceae</taxon>
        <taxon>Blastobotrys</taxon>
    </lineage>
</organism>
<dbReference type="AlphaFoldDB" id="A0A060T3G9"/>
<dbReference type="EMBL" id="HG937693">
    <property type="protein sequence ID" value="CDP35650.1"/>
    <property type="molecule type" value="Genomic_DNA"/>
</dbReference>
<proteinExistence type="inferred from homology"/>
<comment type="subcellular location">
    <subcellularLocation>
        <location evidence="1">Endoplasmic reticulum membrane</location>
        <topology evidence="1">Multi-pass membrane protein</topology>
    </subcellularLocation>
    <subcellularLocation>
        <location evidence="1">Endoplasmic reticulum-Golgi intermediate compartment membrane</location>
        <topology evidence="1">Multi-pass membrane protein</topology>
    </subcellularLocation>
    <subcellularLocation>
        <location evidence="1">Golgi apparatus membrane</location>
        <topology evidence="1">Multi-pass membrane protein</topology>
    </subcellularLocation>
</comment>
<keyword evidence="1" id="KW-0256">Endoplasmic reticulum</keyword>
<dbReference type="PhylomeDB" id="A0A060T3G9"/>
<evidence type="ECO:0000256" key="1">
    <source>
        <dbReference type="RuleBase" id="RU369013"/>
    </source>
</evidence>